<accession>A0A2Y8ZRE2</accession>
<dbReference type="EMBL" id="UESZ01000001">
    <property type="protein sequence ID" value="SSA33908.1"/>
    <property type="molecule type" value="Genomic_DNA"/>
</dbReference>
<dbReference type="Proteomes" id="UP000250028">
    <property type="component" value="Unassembled WGS sequence"/>
</dbReference>
<keyword evidence="3" id="KW-1185">Reference proteome</keyword>
<dbReference type="RefSeq" id="WP_109684542.1">
    <property type="nucleotide sequence ID" value="NZ_QGDN01000001.1"/>
</dbReference>
<dbReference type="OrthoDB" id="7592443at2"/>
<dbReference type="InterPro" id="IPR015422">
    <property type="entry name" value="PyrdxlP-dep_Trfase_small"/>
</dbReference>
<gene>
    <name evidence="2" type="ORF">SAMN04489750_1205</name>
</gene>
<dbReference type="Gene3D" id="3.90.1150.10">
    <property type="entry name" value="Aspartate Aminotransferase, domain 1"/>
    <property type="match status" value="1"/>
</dbReference>
<dbReference type="Gene3D" id="3.40.640.10">
    <property type="entry name" value="Type I PLP-dependent aspartate aminotransferase-like (Major domain)"/>
    <property type="match status" value="1"/>
</dbReference>
<dbReference type="Pfam" id="PF00266">
    <property type="entry name" value="Aminotran_5"/>
    <property type="match status" value="1"/>
</dbReference>
<dbReference type="PANTHER" id="PTHR43586:SF21">
    <property type="entry name" value="PYRIDOXAL PHOSPHATE (PLP)-DEPENDENT ASPARTATE AMINOTRANSFERASE SUPERFAMILY"/>
    <property type="match status" value="1"/>
</dbReference>
<dbReference type="AlphaFoldDB" id="A0A2Y8ZRE2"/>
<name>A0A2Y8ZRE2_9MICO</name>
<dbReference type="PANTHER" id="PTHR43586">
    <property type="entry name" value="CYSTEINE DESULFURASE"/>
    <property type="match status" value="1"/>
</dbReference>
<dbReference type="InterPro" id="IPR015424">
    <property type="entry name" value="PyrdxlP-dep_Trfase"/>
</dbReference>
<dbReference type="SUPFAM" id="SSF53383">
    <property type="entry name" value="PLP-dependent transferases"/>
    <property type="match status" value="1"/>
</dbReference>
<evidence type="ECO:0000313" key="2">
    <source>
        <dbReference type="EMBL" id="SSA33908.1"/>
    </source>
</evidence>
<dbReference type="InterPro" id="IPR011340">
    <property type="entry name" value="Cys_dSase-rel"/>
</dbReference>
<evidence type="ECO:0000313" key="3">
    <source>
        <dbReference type="Proteomes" id="UP000250028"/>
    </source>
</evidence>
<reference evidence="3" key="1">
    <citation type="submission" date="2016-10" db="EMBL/GenBank/DDBJ databases">
        <authorList>
            <person name="Varghese N."/>
            <person name="Submissions S."/>
        </authorList>
    </citation>
    <scope>NUCLEOTIDE SEQUENCE [LARGE SCALE GENOMIC DNA]</scope>
    <source>
        <strain evidence="3">DSM 22951</strain>
    </source>
</reference>
<feature type="domain" description="Aminotransferase class V" evidence="1">
    <location>
        <begin position="21"/>
        <end position="392"/>
    </location>
</feature>
<proteinExistence type="predicted"/>
<evidence type="ECO:0000259" key="1">
    <source>
        <dbReference type="Pfam" id="PF00266"/>
    </source>
</evidence>
<sequence length="400" mass="42355">MELDVTAFRSHFPALAAGEAYFDGAGGTQTPSSVAQAIFGALQAPLSNRGAGSLAARNAAWYVDDFRSAYGDLSGVPAAGIVHGRSATALTFDFSRTLARTWGSGTEIVLSQLDHDCNVRPWVIAAQRANVTVRWLELDAETGQFTAESVAAAITERTRLVAVTGASNLIGSRPDVAVLSAAAHEVGAWVWVDGVHHAAHSFVDVAALGADFYVCSPYKFFGPHCGVLIANPTLLQDVSPDKLLPSTNESPERFELGTLPYEQLAAATAAVDFIASWGEGETRRERLRSAHEAFAAHESWLLGVLDDGLADLIADGRVVNHSRAQRRTPTTLLTFTDADPAMIADELATQQLIAPAGTFYAYEPAQALGLGESGGLRVSLAPYTSVDEVERLVAAVHAAL</sequence>
<dbReference type="InterPro" id="IPR000192">
    <property type="entry name" value="Aminotrans_V_dom"/>
</dbReference>
<organism evidence="2 3">
    <name type="scientific">Branchiibius hedensis</name>
    <dbReference type="NCBI Taxonomy" id="672460"/>
    <lineage>
        <taxon>Bacteria</taxon>
        <taxon>Bacillati</taxon>
        <taxon>Actinomycetota</taxon>
        <taxon>Actinomycetes</taxon>
        <taxon>Micrococcales</taxon>
        <taxon>Dermacoccaceae</taxon>
        <taxon>Branchiibius</taxon>
    </lineage>
</organism>
<dbReference type="NCBIfam" id="TIGR01976">
    <property type="entry name" value="am_tr_V_VC1184"/>
    <property type="match status" value="1"/>
</dbReference>
<dbReference type="InterPro" id="IPR015421">
    <property type="entry name" value="PyrdxlP-dep_Trfase_major"/>
</dbReference>
<protein>
    <submittedName>
        <fullName evidence="2">Cysteine desulfurase family protein, VC1184 subfamily</fullName>
    </submittedName>
</protein>